<dbReference type="PANTHER" id="PTHR21236">
    <property type="entry name" value="GOLGI MEMBRANE PROTEIN YIP1"/>
    <property type="match status" value="1"/>
</dbReference>
<proteinExistence type="inferred from homology"/>
<protein>
    <recommendedName>
        <fullName evidence="6">Protein YIP</fullName>
    </recommendedName>
</protein>
<dbReference type="InterPro" id="IPR006977">
    <property type="entry name" value="Yip1_dom"/>
</dbReference>
<feature type="transmembrane region" description="Helical" evidence="6">
    <location>
        <begin position="242"/>
        <end position="260"/>
    </location>
</feature>
<gene>
    <name evidence="9" type="ORF">MICPUN_56441</name>
</gene>
<evidence type="ECO:0000256" key="7">
    <source>
        <dbReference type="SAM" id="MobiDB-lite"/>
    </source>
</evidence>
<dbReference type="STRING" id="296587.C1DZS0"/>
<dbReference type="OMA" id="PFQANYG"/>
<evidence type="ECO:0000256" key="1">
    <source>
        <dbReference type="ARBA" id="ARBA00004141"/>
    </source>
</evidence>
<dbReference type="Pfam" id="PF04893">
    <property type="entry name" value="Yip1"/>
    <property type="match status" value="1"/>
</dbReference>
<dbReference type="OrthoDB" id="440385at2759"/>
<dbReference type="Proteomes" id="UP000002009">
    <property type="component" value="Chromosome 2"/>
</dbReference>
<dbReference type="RefSeq" id="XP_002499440.1">
    <property type="nucleotide sequence ID" value="XM_002499394.1"/>
</dbReference>
<reference evidence="9 10" key="1">
    <citation type="journal article" date="2009" name="Science">
        <title>Green evolution and dynamic adaptations revealed by genomes of the marine picoeukaryotes Micromonas.</title>
        <authorList>
            <person name="Worden A.Z."/>
            <person name="Lee J.H."/>
            <person name="Mock T."/>
            <person name="Rouze P."/>
            <person name="Simmons M.P."/>
            <person name="Aerts A.L."/>
            <person name="Allen A.E."/>
            <person name="Cuvelier M.L."/>
            <person name="Derelle E."/>
            <person name="Everett M.V."/>
            <person name="Foulon E."/>
            <person name="Grimwood J."/>
            <person name="Gundlach H."/>
            <person name="Henrissat B."/>
            <person name="Napoli C."/>
            <person name="McDonald S.M."/>
            <person name="Parker M.S."/>
            <person name="Rombauts S."/>
            <person name="Salamov A."/>
            <person name="Von Dassow P."/>
            <person name="Badger J.H."/>
            <person name="Coutinho P.M."/>
            <person name="Demir E."/>
            <person name="Dubchak I."/>
            <person name="Gentemann C."/>
            <person name="Eikrem W."/>
            <person name="Gready J.E."/>
            <person name="John U."/>
            <person name="Lanier W."/>
            <person name="Lindquist E.A."/>
            <person name="Lucas S."/>
            <person name="Mayer K.F."/>
            <person name="Moreau H."/>
            <person name="Not F."/>
            <person name="Otillar R."/>
            <person name="Panaud O."/>
            <person name="Pangilinan J."/>
            <person name="Paulsen I."/>
            <person name="Piegu B."/>
            <person name="Poliakov A."/>
            <person name="Robbens S."/>
            <person name="Schmutz J."/>
            <person name="Toulza E."/>
            <person name="Wyss T."/>
            <person name="Zelensky A."/>
            <person name="Zhou K."/>
            <person name="Armbrust E.V."/>
            <person name="Bhattacharya D."/>
            <person name="Goodenough U.W."/>
            <person name="Van de Peer Y."/>
            <person name="Grigoriev I.V."/>
        </authorList>
    </citation>
    <scope>NUCLEOTIDE SEQUENCE [LARGE SCALE GENOMIC DNA]</scope>
    <source>
        <strain evidence="10">RCC299 / NOUM17</strain>
    </source>
</reference>
<dbReference type="AlphaFoldDB" id="C1DZS0"/>
<dbReference type="GO" id="GO:0006888">
    <property type="term" value="P:endoplasmic reticulum to Golgi vesicle-mediated transport"/>
    <property type="evidence" value="ECO:0007669"/>
    <property type="project" value="InterPro"/>
</dbReference>
<evidence type="ECO:0000259" key="8">
    <source>
        <dbReference type="Pfam" id="PF04893"/>
    </source>
</evidence>
<name>C1DZS0_MICCC</name>
<dbReference type="EMBL" id="CP001323">
    <property type="protein sequence ID" value="ACO60698.1"/>
    <property type="molecule type" value="Genomic_DNA"/>
</dbReference>
<dbReference type="GO" id="GO:0048280">
    <property type="term" value="P:vesicle fusion with Golgi apparatus"/>
    <property type="evidence" value="ECO:0007669"/>
    <property type="project" value="TreeGrafter"/>
</dbReference>
<comment type="similarity">
    <text evidence="2 6">Belongs to the YIP1 family.</text>
</comment>
<keyword evidence="4 6" id="KW-1133">Transmembrane helix</keyword>
<dbReference type="FunCoup" id="C1DZS0">
    <property type="interactions" value="2055"/>
</dbReference>
<keyword evidence="3 6" id="KW-0812">Transmembrane</keyword>
<feature type="region of interest" description="Disordered" evidence="7">
    <location>
        <begin position="53"/>
        <end position="98"/>
    </location>
</feature>
<evidence type="ECO:0000313" key="9">
    <source>
        <dbReference type="EMBL" id="ACO60698.1"/>
    </source>
</evidence>
<feature type="compositionally biased region" description="Gly residues" evidence="7">
    <location>
        <begin position="9"/>
        <end position="18"/>
    </location>
</feature>
<dbReference type="PANTHER" id="PTHR21236:SF2">
    <property type="entry name" value="PROTEIN YIPF"/>
    <property type="match status" value="1"/>
</dbReference>
<dbReference type="eggNOG" id="KOG3103">
    <property type="taxonomic scope" value="Eukaryota"/>
</dbReference>
<feature type="domain" description="Yip1" evidence="8">
    <location>
        <begin position="125"/>
        <end position="258"/>
    </location>
</feature>
<dbReference type="InParanoid" id="C1DZS0"/>
<evidence type="ECO:0000256" key="3">
    <source>
        <dbReference type="ARBA" id="ARBA00022692"/>
    </source>
</evidence>
<comment type="caution">
    <text evidence="6">Lacks conserved residue(s) required for the propagation of feature annotation.</text>
</comment>
<dbReference type="GO" id="GO:0000139">
    <property type="term" value="C:Golgi membrane"/>
    <property type="evidence" value="ECO:0007669"/>
    <property type="project" value="UniProtKB-SubCell"/>
</dbReference>
<accession>C1DZS0</accession>
<feature type="region of interest" description="Disordered" evidence="7">
    <location>
        <begin position="1"/>
        <end position="20"/>
    </location>
</feature>
<sequence>MGDFAPHGSQGGGFGGPAQGAQMEFMSFGSDYNSQKSQYSAYGGNGGGGGAGGGGGGGWGGPPAGSGGGGWGAAFGGGGTPDFTGGPELDEPPLLEELGIDPGQIVRRTIAMLNPMGRADDNAGDDDLAGPLLFAFLMGALHLLRGRVHFGYILGWFTLSTMAMYWLLNQLSAHGEGIELYRTGSVVGYCMLPMCLLAALAVALPGGLVTGVVAGVLVTWCTSKATAQFMRSLPQSSEGKRLVVAYPCFTLYCLFALLSVF</sequence>
<dbReference type="GeneID" id="8241104"/>
<feature type="transmembrane region" description="Helical" evidence="6">
    <location>
        <begin position="150"/>
        <end position="168"/>
    </location>
</feature>
<comment type="subcellular location">
    <subcellularLocation>
        <location evidence="6">Golgi apparatus membrane</location>
        <topology evidence="6">Multi-pass membrane protein</topology>
    </subcellularLocation>
    <subcellularLocation>
        <location evidence="1">Membrane</location>
        <topology evidence="1">Multi-pass membrane protein</topology>
    </subcellularLocation>
</comment>
<feature type="compositionally biased region" description="Gly residues" evidence="7">
    <location>
        <begin position="53"/>
        <end position="80"/>
    </location>
</feature>
<evidence type="ECO:0000256" key="5">
    <source>
        <dbReference type="ARBA" id="ARBA00023136"/>
    </source>
</evidence>
<organism evidence="9 10">
    <name type="scientific">Micromonas commoda (strain RCC299 / NOUM17 / CCMP2709)</name>
    <name type="common">Picoplanktonic green alga</name>
    <dbReference type="NCBI Taxonomy" id="296587"/>
    <lineage>
        <taxon>Eukaryota</taxon>
        <taxon>Viridiplantae</taxon>
        <taxon>Chlorophyta</taxon>
        <taxon>Mamiellophyceae</taxon>
        <taxon>Mamiellales</taxon>
        <taxon>Mamiellaceae</taxon>
        <taxon>Micromonas</taxon>
    </lineage>
</organism>
<feature type="transmembrane region" description="Helical" evidence="6">
    <location>
        <begin position="208"/>
        <end position="230"/>
    </location>
</feature>
<evidence type="ECO:0000256" key="4">
    <source>
        <dbReference type="ARBA" id="ARBA00022989"/>
    </source>
</evidence>
<evidence type="ECO:0000256" key="2">
    <source>
        <dbReference type="ARBA" id="ARBA00010596"/>
    </source>
</evidence>
<evidence type="ECO:0000256" key="6">
    <source>
        <dbReference type="RuleBase" id="RU361264"/>
    </source>
</evidence>
<dbReference type="KEGG" id="mis:MICPUN_56441"/>
<keyword evidence="10" id="KW-1185">Reference proteome</keyword>
<dbReference type="GO" id="GO:0005802">
    <property type="term" value="C:trans-Golgi network"/>
    <property type="evidence" value="ECO:0007669"/>
    <property type="project" value="TreeGrafter"/>
</dbReference>
<keyword evidence="5 6" id="KW-0472">Membrane</keyword>
<dbReference type="InterPro" id="IPR045231">
    <property type="entry name" value="Yip1/4-like"/>
</dbReference>
<evidence type="ECO:0000313" key="10">
    <source>
        <dbReference type="Proteomes" id="UP000002009"/>
    </source>
</evidence>